<evidence type="ECO:0000256" key="2">
    <source>
        <dbReference type="ARBA" id="ARBA00022475"/>
    </source>
</evidence>
<dbReference type="PANTHER" id="PTHR43166">
    <property type="entry name" value="AMINO ACID IMPORT ATP-BINDING PROTEIN"/>
    <property type="match status" value="1"/>
</dbReference>
<keyword evidence="4 9" id="KW-0067">ATP-binding</keyword>
<dbReference type="InterPro" id="IPR003439">
    <property type="entry name" value="ABC_transporter-like_ATP-bd"/>
</dbReference>
<protein>
    <submittedName>
        <fullName evidence="9">Methionine ABC transporter ATP-binding protein</fullName>
    </submittedName>
</protein>
<evidence type="ECO:0000313" key="9">
    <source>
        <dbReference type="EMBL" id="UUX33170.1"/>
    </source>
</evidence>
<keyword evidence="7" id="KW-0472">Membrane</keyword>
<keyword evidence="1" id="KW-0813">Transport</keyword>
<evidence type="ECO:0000256" key="5">
    <source>
        <dbReference type="ARBA" id="ARBA00022967"/>
    </source>
</evidence>
<dbReference type="InterPro" id="IPR017871">
    <property type="entry name" value="ABC_transporter-like_CS"/>
</dbReference>
<dbReference type="RefSeq" id="WP_313792673.1">
    <property type="nucleotide sequence ID" value="NZ_CP102453.1"/>
</dbReference>
<dbReference type="PROSITE" id="PS00211">
    <property type="entry name" value="ABC_TRANSPORTER_1"/>
    <property type="match status" value="1"/>
</dbReference>
<dbReference type="CDD" id="cd03258">
    <property type="entry name" value="ABC_MetN_methionine_transporter"/>
    <property type="match status" value="1"/>
</dbReference>
<dbReference type="PANTHER" id="PTHR43166:SF30">
    <property type="entry name" value="METHIONINE IMPORT ATP-BINDING PROTEIN METN"/>
    <property type="match status" value="1"/>
</dbReference>
<name>A0ABY5P3U4_9LACT</name>
<dbReference type="Proteomes" id="UP001315967">
    <property type="component" value="Chromosome"/>
</dbReference>
<dbReference type="InterPro" id="IPR018449">
    <property type="entry name" value="NIL_domain"/>
</dbReference>
<organism evidence="9 10">
    <name type="scientific">Fundicoccus culcitae</name>
    <dbReference type="NCBI Taxonomy" id="2969821"/>
    <lineage>
        <taxon>Bacteria</taxon>
        <taxon>Bacillati</taxon>
        <taxon>Bacillota</taxon>
        <taxon>Bacilli</taxon>
        <taxon>Lactobacillales</taxon>
        <taxon>Aerococcaceae</taxon>
        <taxon>Fundicoccus</taxon>
    </lineage>
</organism>
<sequence length="362" mass="39866">MIELRDIDVVFNNGDRVVSAVKDVSLSIEKGEIYGIVGYSGAGKSTLVRTINLLQRPTTGSVTVNGSALMDLAPRDLRQARKKIGMIFQHFNLMESRTIFENVAYPLKGSGLNRKEISQKIAELLDLVGLKEKTDAYPSQLSGGQKQRVAIARALANDPDVLLCDEATSALDPKTTSSILKLLKELNQKLNLTIVIITHEMAVVKDLCDRVAVMSNGRVIEEGTILNIFTNPTKELTKEFINTATHFDQELDTVLNHPSTLRLSLEHTMVRLKYIGEGATDPLLSYVIKQFDLEINVLYGHIEIIQDTPVGNLLVAINGDPNQIQAGIDYLKAHDVHVESIQTLLEPLVRKGQAVVDEGGSF</sequence>
<dbReference type="GO" id="GO:0005524">
    <property type="term" value="F:ATP binding"/>
    <property type="evidence" value="ECO:0007669"/>
    <property type="project" value="UniProtKB-KW"/>
</dbReference>
<dbReference type="SUPFAM" id="SSF52540">
    <property type="entry name" value="P-loop containing nucleoside triphosphate hydrolases"/>
    <property type="match status" value="1"/>
</dbReference>
<gene>
    <name evidence="9" type="ORF">NRE15_09680</name>
</gene>
<dbReference type="InterPro" id="IPR041701">
    <property type="entry name" value="MetN_ABC"/>
</dbReference>
<dbReference type="Gene3D" id="3.30.70.260">
    <property type="match status" value="1"/>
</dbReference>
<evidence type="ECO:0000256" key="1">
    <source>
        <dbReference type="ARBA" id="ARBA00022448"/>
    </source>
</evidence>
<evidence type="ECO:0000256" key="4">
    <source>
        <dbReference type="ARBA" id="ARBA00022840"/>
    </source>
</evidence>
<evidence type="ECO:0000256" key="7">
    <source>
        <dbReference type="ARBA" id="ARBA00023136"/>
    </source>
</evidence>
<keyword evidence="6" id="KW-0029">Amino-acid transport</keyword>
<feature type="domain" description="ABC transporter" evidence="8">
    <location>
        <begin position="4"/>
        <end position="241"/>
    </location>
</feature>
<keyword evidence="5" id="KW-1278">Translocase</keyword>
<dbReference type="Gene3D" id="3.40.50.300">
    <property type="entry name" value="P-loop containing nucleotide triphosphate hydrolases"/>
    <property type="match status" value="1"/>
</dbReference>
<evidence type="ECO:0000256" key="3">
    <source>
        <dbReference type="ARBA" id="ARBA00022741"/>
    </source>
</evidence>
<dbReference type="SMART" id="SM00382">
    <property type="entry name" value="AAA"/>
    <property type="match status" value="1"/>
</dbReference>
<dbReference type="InterPro" id="IPR003593">
    <property type="entry name" value="AAA+_ATPase"/>
</dbReference>
<dbReference type="PROSITE" id="PS50893">
    <property type="entry name" value="ABC_TRANSPORTER_2"/>
    <property type="match status" value="1"/>
</dbReference>
<dbReference type="EMBL" id="CP102453">
    <property type="protein sequence ID" value="UUX33170.1"/>
    <property type="molecule type" value="Genomic_DNA"/>
</dbReference>
<keyword evidence="2" id="KW-1003">Cell membrane</keyword>
<accession>A0ABY5P3U4</accession>
<keyword evidence="10" id="KW-1185">Reference proteome</keyword>
<reference evidence="9 10" key="1">
    <citation type="submission" date="2022-08" db="EMBL/GenBank/DDBJ databases">
        <title>Aerococcaceae sp. nov isolated from spoiled eye mask.</title>
        <authorList>
            <person name="Zhou G."/>
            <person name="Xie X.-B."/>
            <person name="Shi Q.-S."/>
            <person name="Wang Y.-S."/>
            <person name="Wen X."/>
            <person name="Peng H."/>
            <person name="Yang X.-J."/>
            <person name="Tao H.-B."/>
            <person name="Huang X.-M."/>
        </authorList>
    </citation>
    <scope>NUCLEOTIDE SEQUENCE [LARGE SCALE GENOMIC DNA]</scope>
    <source>
        <strain evidence="10">DM20194951</strain>
    </source>
</reference>
<proteinExistence type="predicted"/>
<dbReference type="SUPFAM" id="SSF55021">
    <property type="entry name" value="ACT-like"/>
    <property type="match status" value="1"/>
</dbReference>
<dbReference type="InterPro" id="IPR050086">
    <property type="entry name" value="MetN_ABC_transporter-like"/>
</dbReference>
<evidence type="ECO:0000313" key="10">
    <source>
        <dbReference type="Proteomes" id="UP001315967"/>
    </source>
</evidence>
<dbReference type="Pfam" id="PF00005">
    <property type="entry name" value="ABC_tran"/>
    <property type="match status" value="1"/>
</dbReference>
<dbReference type="Pfam" id="PF09383">
    <property type="entry name" value="NIL"/>
    <property type="match status" value="1"/>
</dbReference>
<keyword evidence="3" id="KW-0547">Nucleotide-binding</keyword>
<evidence type="ECO:0000256" key="6">
    <source>
        <dbReference type="ARBA" id="ARBA00022970"/>
    </source>
</evidence>
<dbReference type="SMART" id="SM00930">
    <property type="entry name" value="NIL"/>
    <property type="match status" value="1"/>
</dbReference>
<dbReference type="InterPro" id="IPR045865">
    <property type="entry name" value="ACT-like_dom_sf"/>
</dbReference>
<evidence type="ECO:0000259" key="8">
    <source>
        <dbReference type="PROSITE" id="PS50893"/>
    </source>
</evidence>
<dbReference type="InterPro" id="IPR027417">
    <property type="entry name" value="P-loop_NTPase"/>
</dbReference>